<protein>
    <recommendedName>
        <fullName evidence="2">RNA-binding S4 domain-containing protein</fullName>
    </recommendedName>
</protein>
<dbReference type="GO" id="GO:0003723">
    <property type="term" value="F:RNA binding"/>
    <property type="evidence" value="ECO:0007669"/>
    <property type="project" value="UniProtKB-KW"/>
</dbReference>
<proteinExistence type="predicted"/>
<dbReference type="RefSeq" id="WP_088711250.1">
    <property type="nucleotide sequence ID" value="NZ_NFZT01000001.1"/>
</dbReference>
<comment type="caution">
    <text evidence="3">The sequence shown here is derived from an EMBL/GenBank/DDBJ whole genome shotgun (WGS) entry which is preliminary data.</text>
</comment>
<dbReference type="Gene3D" id="3.10.290.10">
    <property type="entry name" value="RNA-binding S4 domain"/>
    <property type="match status" value="1"/>
</dbReference>
<dbReference type="InterPro" id="IPR002942">
    <property type="entry name" value="S4_RNA-bd"/>
</dbReference>
<name>A0A219B2Q5_9SPHN</name>
<dbReference type="PROSITE" id="PS50889">
    <property type="entry name" value="S4"/>
    <property type="match status" value="1"/>
</dbReference>
<evidence type="ECO:0000259" key="2">
    <source>
        <dbReference type="SMART" id="SM00363"/>
    </source>
</evidence>
<evidence type="ECO:0000256" key="1">
    <source>
        <dbReference type="PROSITE-ProRule" id="PRU00182"/>
    </source>
</evidence>
<dbReference type="InterPro" id="IPR036986">
    <property type="entry name" value="S4_RNA-bd_sf"/>
</dbReference>
<organism evidence="3 4">
    <name type="scientific">Pacificimonas flava</name>
    <dbReference type="NCBI Taxonomy" id="1234595"/>
    <lineage>
        <taxon>Bacteria</taxon>
        <taxon>Pseudomonadati</taxon>
        <taxon>Pseudomonadota</taxon>
        <taxon>Alphaproteobacteria</taxon>
        <taxon>Sphingomonadales</taxon>
        <taxon>Sphingosinicellaceae</taxon>
        <taxon>Pacificimonas</taxon>
    </lineage>
</organism>
<dbReference type="OrthoDB" id="9797176at2"/>
<accession>A0A219B2Q5</accession>
<feature type="domain" description="RNA-binding S4" evidence="2">
    <location>
        <begin position="10"/>
        <end position="73"/>
    </location>
</feature>
<gene>
    <name evidence="3" type="ORF">B5C34_02610</name>
</gene>
<keyword evidence="1" id="KW-0694">RNA-binding</keyword>
<reference evidence="4" key="1">
    <citation type="submission" date="2017-05" db="EMBL/GenBank/DDBJ databases">
        <authorList>
            <person name="Lin X."/>
        </authorList>
    </citation>
    <scope>NUCLEOTIDE SEQUENCE [LARGE SCALE GENOMIC DNA]</scope>
    <source>
        <strain evidence="4">JLT2012</strain>
    </source>
</reference>
<dbReference type="Proteomes" id="UP000198462">
    <property type="component" value="Unassembled WGS sequence"/>
</dbReference>
<dbReference type="SMART" id="SM00363">
    <property type="entry name" value="S4"/>
    <property type="match status" value="1"/>
</dbReference>
<sequence>MSSGGSGESQRVDKFLWFSRLTKTRGEAQALAESRRLRIDGRVVSRPSALVRPGSVLAFTRFGKVRIVRVDILPTRRGSATDSQLLYSDLTQD</sequence>
<dbReference type="SUPFAM" id="SSF55174">
    <property type="entry name" value="Alpha-L RNA-binding motif"/>
    <property type="match status" value="1"/>
</dbReference>
<dbReference type="Pfam" id="PF01479">
    <property type="entry name" value="S4"/>
    <property type="match status" value="1"/>
</dbReference>
<dbReference type="EMBL" id="NFZT01000001">
    <property type="protein sequence ID" value="OWV32454.1"/>
    <property type="molecule type" value="Genomic_DNA"/>
</dbReference>
<dbReference type="CDD" id="cd00165">
    <property type="entry name" value="S4"/>
    <property type="match status" value="1"/>
</dbReference>
<dbReference type="AlphaFoldDB" id="A0A219B2Q5"/>
<keyword evidence="4" id="KW-1185">Reference proteome</keyword>
<evidence type="ECO:0000313" key="3">
    <source>
        <dbReference type="EMBL" id="OWV32454.1"/>
    </source>
</evidence>
<evidence type="ECO:0000313" key="4">
    <source>
        <dbReference type="Proteomes" id="UP000198462"/>
    </source>
</evidence>